<feature type="coiled-coil region" evidence="1">
    <location>
        <begin position="159"/>
        <end position="186"/>
    </location>
</feature>
<evidence type="ECO:0000256" key="2">
    <source>
        <dbReference type="SAM" id="SignalP"/>
    </source>
</evidence>
<dbReference type="EMBL" id="FNES01000002">
    <property type="protein sequence ID" value="SDI99358.1"/>
    <property type="molecule type" value="Genomic_DNA"/>
</dbReference>
<dbReference type="InterPro" id="IPR050902">
    <property type="entry name" value="ABC_Transporter_SBP"/>
</dbReference>
<dbReference type="InterPro" id="IPR002491">
    <property type="entry name" value="ABC_transptr_periplasmic_BD"/>
</dbReference>
<dbReference type="PANTHER" id="PTHR30535:SF4">
    <property type="entry name" value="HEMIN-BINDING PERIPLASMIC PROTEIN HMUT"/>
    <property type="match status" value="1"/>
</dbReference>
<dbReference type="SUPFAM" id="SSF53807">
    <property type="entry name" value="Helical backbone' metal receptor"/>
    <property type="match status" value="1"/>
</dbReference>
<protein>
    <submittedName>
        <fullName evidence="4">Iron complex transport system substrate-binding protein</fullName>
    </submittedName>
</protein>
<feature type="chain" id="PRO_5011529321" evidence="2">
    <location>
        <begin position="48"/>
        <end position="311"/>
    </location>
</feature>
<evidence type="ECO:0000259" key="3">
    <source>
        <dbReference type="PROSITE" id="PS50983"/>
    </source>
</evidence>
<keyword evidence="5" id="KW-1185">Reference proteome</keyword>
<dbReference type="Gene3D" id="3.40.50.1980">
    <property type="entry name" value="Nitrogenase molybdenum iron protein domain"/>
    <property type="match status" value="2"/>
</dbReference>
<dbReference type="PROSITE" id="PS50983">
    <property type="entry name" value="FE_B12_PBP"/>
    <property type="match status" value="1"/>
</dbReference>
<name>A0A1G8Q408_9GAMM</name>
<dbReference type="PANTHER" id="PTHR30535">
    <property type="entry name" value="VITAMIN B12-BINDING PROTEIN"/>
    <property type="match status" value="1"/>
</dbReference>
<keyword evidence="1" id="KW-0175">Coiled coil</keyword>
<reference evidence="4 5" key="1">
    <citation type="submission" date="2016-10" db="EMBL/GenBank/DDBJ databases">
        <authorList>
            <person name="de Groot N.N."/>
        </authorList>
    </citation>
    <scope>NUCLEOTIDE SEQUENCE [LARGE SCALE GENOMIC DNA]</scope>
    <source>
        <strain evidence="4 5">CGMCC 1.6133</strain>
    </source>
</reference>
<dbReference type="AlphaFoldDB" id="A0A1G8Q408"/>
<evidence type="ECO:0000313" key="4">
    <source>
        <dbReference type="EMBL" id="SDI99358.1"/>
    </source>
</evidence>
<keyword evidence="2" id="KW-0732">Signal</keyword>
<dbReference type="Pfam" id="PF01497">
    <property type="entry name" value="Peripla_BP_2"/>
    <property type="match status" value="1"/>
</dbReference>
<dbReference type="OrthoDB" id="9797736at2"/>
<dbReference type="Proteomes" id="UP000198525">
    <property type="component" value="Unassembled WGS sequence"/>
</dbReference>
<gene>
    <name evidence="4" type="ORF">SAMN04487954_102288</name>
</gene>
<evidence type="ECO:0000313" key="5">
    <source>
        <dbReference type="Proteomes" id="UP000198525"/>
    </source>
</evidence>
<feature type="signal peptide" evidence="2">
    <location>
        <begin position="1"/>
        <end position="47"/>
    </location>
</feature>
<accession>A0A1G8Q408</accession>
<evidence type="ECO:0000256" key="1">
    <source>
        <dbReference type="SAM" id="Coils"/>
    </source>
</evidence>
<dbReference type="STRING" id="376427.SAMN04487954_102288"/>
<sequence>MLAIPRSTRGAATRSLAPTSADQAANRLPWLLAAVMLAALASLPANAAERLVVAGGDLTEIVYALGEGERVVGVDSTSTHPDAALELPSIGYVRSLAPESVLSLQPDRVLASHYAGPDTALERIRATGVDVEKAPELSGDAERDVPAKIRFVGSALERQAEAERLVGRFERELEAVTDQLADVTQRPRVLFVLSAGEGPLMIGGEDTAVADVIRRAGGEPMTAGIEGYGPLSPEAIMDLQPQAVLVMASQSGQDRLLDRPDFSETPAGKEGRLIAMDGMLLLGFGPRTPQAIRELGQALHPQRFASTPDRP</sequence>
<organism evidence="4 5">
    <name type="scientific">Billgrantia gudaonensis</name>
    <dbReference type="NCBI Taxonomy" id="376427"/>
    <lineage>
        <taxon>Bacteria</taxon>
        <taxon>Pseudomonadati</taxon>
        <taxon>Pseudomonadota</taxon>
        <taxon>Gammaproteobacteria</taxon>
        <taxon>Oceanospirillales</taxon>
        <taxon>Halomonadaceae</taxon>
        <taxon>Billgrantia</taxon>
    </lineage>
</organism>
<feature type="domain" description="Fe/B12 periplasmic-binding" evidence="3">
    <location>
        <begin position="50"/>
        <end position="303"/>
    </location>
</feature>
<proteinExistence type="predicted"/>
<dbReference type="RefSeq" id="WP_089683102.1">
    <property type="nucleotide sequence ID" value="NZ_FNES01000002.1"/>
</dbReference>